<feature type="region of interest" description="Disordered" evidence="10">
    <location>
        <begin position="1"/>
        <end position="30"/>
    </location>
</feature>
<keyword evidence="7" id="KW-0496">Mitochondrion</keyword>
<organism evidence="13 14">
    <name type="scientific">Rhizoctonia solani</name>
    <dbReference type="NCBI Taxonomy" id="456999"/>
    <lineage>
        <taxon>Eukaryota</taxon>
        <taxon>Fungi</taxon>
        <taxon>Dikarya</taxon>
        <taxon>Basidiomycota</taxon>
        <taxon>Agaricomycotina</taxon>
        <taxon>Agaricomycetes</taxon>
        <taxon>Cantharellales</taxon>
        <taxon>Ceratobasidiaceae</taxon>
        <taxon>Rhizoctonia</taxon>
    </lineage>
</organism>
<name>A0A8H2XY26_9AGAM</name>
<dbReference type="Pfam" id="PF02096">
    <property type="entry name" value="60KD_IMP"/>
    <property type="match status" value="1"/>
</dbReference>
<gene>
    <name evidence="13" type="ORF">RDB_LOCUS69882</name>
</gene>
<feature type="region of interest" description="Disordered" evidence="10">
    <location>
        <begin position="588"/>
        <end position="610"/>
    </location>
</feature>
<evidence type="ECO:0000256" key="7">
    <source>
        <dbReference type="ARBA" id="ARBA00023128"/>
    </source>
</evidence>
<feature type="transmembrane region" description="Helical" evidence="11">
    <location>
        <begin position="856"/>
        <end position="879"/>
    </location>
</feature>
<keyword evidence="3 9" id="KW-0812">Transmembrane</keyword>
<evidence type="ECO:0000313" key="14">
    <source>
        <dbReference type="Proteomes" id="UP000663840"/>
    </source>
</evidence>
<evidence type="ECO:0000313" key="13">
    <source>
        <dbReference type="EMBL" id="CAE6434668.1"/>
    </source>
</evidence>
<dbReference type="AlphaFoldDB" id="A0A8H2XY26"/>
<accession>A0A8H2XY26</accession>
<feature type="domain" description="Membrane insertase YidC/Oxa/ALB C-terminal" evidence="12">
    <location>
        <begin position="687"/>
        <end position="879"/>
    </location>
</feature>
<feature type="compositionally biased region" description="Basic and acidic residues" evidence="10">
    <location>
        <begin position="919"/>
        <end position="936"/>
    </location>
</feature>
<feature type="region of interest" description="Disordered" evidence="10">
    <location>
        <begin position="289"/>
        <end position="338"/>
    </location>
</feature>
<feature type="compositionally biased region" description="Pro residues" evidence="10">
    <location>
        <begin position="18"/>
        <end position="29"/>
    </location>
</feature>
<dbReference type="GO" id="GO:0032977">
    <property type="term" value="F:membrane insertase activity"/>
    <property type="evidence" value="ECO:0007669"/>
    <property type="project" value="InterPro"/>
</dbReference>
<evidence type="ECO:0000256" key="3">
    <source>
        <dbReference type="ARBA" id="ARBA00022692"/>
    </source>
</evidence>
<feature type="compositionally biased region" description="Basic and acidic residues" evidence="10">
    <location>
        <begin position="8"/>
        <end position="17"/>
    </location>
</feature>
<feature type="compositionally biased region" description="Low complexity" evidence="10">
    <location>
        <begin position="315"/>
        <end position="328"/>
    </location>
</feature>
<dbReference type="InterPro" id="IPR028055">
    <property type="entry name" value="YidC/Oxa/ALB_C"/>
</dbReference>
<dbReference type="GO" id="GO:0032979">
    <property type="term" value="P:protein insertion into mitochondrial inner membrane from matrix"/>
    <property type="evidence" value="ECO:0007669"/>
    <property type="project" value="TreeGrafter"/>
</dbReference>
<evidence type="ECO:0000256" key="5">
    <source>
        <dbReference type="ARBA" id="ARBA00022946"/>
    </source>
</evidence>
<protein>
    <recommendedName>
        <fullName evidence="12">Membrane insertase YidC/Oxa/ALB C-terminal domain-containing protein</fullName>
    </recommendedName>
</protein>
<feature type="region of interest" description="Disordered" evidence="10">
    <location>
        <begin position="919"/>
        <end position="946"/>
    </location>
</feature>
<evidence type="ECO:0000256" key="2">
    <source>
        <dbReference type="ARBA" id="ARBA00009877"/>
    </source>
</evidence>
<dbReference type="Proteomes" id="UP000663840">
    <property type="component" value="Unassembled WGS sequence"/>
</dbReference>
<keyword evidence="8 11" id="KW-0472">Membrane</keyword>
<feature type="non-terminal residue" evidence="13">
    <location>
        <position position="946"/>
    </location>
</feature>
<keyword evidence="4" id="KW-0999">Mitochondrion inner membrane</keyword>
<keyword evidence="6 11" id="KW-1133">Transmembrane helix</keyword>
<proteinExistence type="inferred from homology"/>
<evidence type="ECO:0000256" key="11">
    <source>
        <dbReference type="SAM" id="Phobius"/>
    </source>
</evidence>
<evidence type="ECO:0000256" key="6">
    <source>
        <dbReference type="ARBA" id="ARBA00022989"/>
    </source>
</evidence>
<evidence type="ECO:0000259" key="12">
    <source>
        <dbReference type="Pfam" id="PF02096"/>
    </source>
</evidence>
<dbReference type="EMBL" id="CAJMWR010001805">
    <property type="protein sequence ID" value="CAE6434668.1"/>
    <property type="molecule type" value="Genomic_DNA"/>
</dbReference>
<keyword evidence="5" id="KW-0809">Transit peptide</keyword>
<sequence>SSPDMDELSAHSAEDQHTPPPVEPTPAYTPRPTAVEQTLVRGPPTAAELTSVLSYNAKRFSVSFGGQPATRSAAQGPEYSRGSKVRGTVRLGEKYLDRIGSVELKIIGTIKLSIHDSGSTNTTFLDHTIRLHPSESSSSFAPPCPNALSFKWPLPQTYVDTWGHPPTRRTRPLPPTYELTIVDVPGLTARVRYEAIVVVRWKWKGLVGRKESLSTSFTYVPYAPHPHHTHTSVISTLKSCPGEWASYTERVPTRSPDIGEIMSSLVLPTPPLHPLSQAIPFHFQLSAECPPPTRRGRRLSISSGTSKLSASKPSAAAANTNTNTTTNAGPGPSKQPNIPIALLAEPAVLRLQIQRQISVDVRGARALRVICGGVGRMERVVLGSRRSGCEVVYEGQVSGPGGNSNISSGSGSSGSSPGSNGAPPAYTSLRRTNSLRSVLSAGTTGGATSIMGPLPPGVERVKDYEGGKDWFAIAWEGSVTPEKDVLQVGGFRAGGLLIKDFVTLTLVPPTPELSPLRALQQAVPIRCILVSEAEMQAVAGLRGTLPLSRKLSIAAASQGFARPAYRLGTNPTLGVSASRTLSLWPLWGSSKPTTPAPTQPSPDTTTPEPVESVAGIDAPVSPPIEVTQAEPNIISPDVTSSTLDALSSSPAAHQLGDFAANGFGGAWPSGWVQTALEFLHVQTGLPWWASIFLLTAIVRTSLLPLNLKLVGNASRLARVQPQLAVLTDQIKRARDAGDSAALQHAGFRAQKLLESAGANPFKGLLGPLVQMPVALSFFFGIRNVCNAGLPTLKEGGIGWFTDLTVADPTWALPILSSASMLILLETSAIDAQAGAAGHTRNFFRVLSLITIPIVSYLPAGVLVYFVANGVFMLIQNALVKVPSIRKRYNIVDKPAPPPGAKVTTAPTFTDSLRALRDGVKDAARKAREQQEAEARARARANPGKRN</sequence>
<evidence type="ECO:0000256" key="9">
    <source>
        <dbReference type="RuleBase" id="RU003945"/>
    </source>
</evidence>
<dbReference type="Gene3D" id="2.60.40.640">
    <property type="match status" value="1"/>
</dbReference>
<dbReference type="InterPro" id="IPR014752">
    <property type="entry name" value="Arrestin-like_C"/>
</dbReference>
<dbReference type="CDD" id="cd20069">
    <property type="entry name" value="5TM_Oxa1-like"/>
    <property type="match status" value="1"/>
</dbReference>
<comment type="subcellular location">
    <subcellularLocation>
        <location evidence="9">Membrane</location>
        <topology evidence="9">Multi-pass membrane protein</topology>
    </subcellularLocation>
    <subcellularLocation>
        <location evidence="1">Mitochondrion inner membrane</location>
        <topology evidence="1">Multi-pass membrane protein</topology>
    </subcellularLocation>
</comment>
<reference evidence="13" key="1">
    <citation type="submission" date="2021-01" db="EMBL/GenBank/DDBJ databases">
        <authorList>
            <person name="Kaushik A."/>
        </authorList>
    </citation>
    <scope>NUCLEOTIDE SEQUENCE</scope>
    <source>
        <strain evidence="13">AG1-1A</strain>
    </source>
</reference>
<dbReference type="PANTHER" id="PTHR12428">
    <property type="entry name" value="OXA1"/>
    <property type="match status" value="1"/>
</dbReference>
<dbReference type="InterPro" id="IPR001708">
    <property type="entry name" value="YidC/ALB3/OXA1/COX18"/>
</dbReference>
<evidence type="ECO:0000256" key="1">
    <source>
        <dbReference type="ARBA" id="ARBA00004448"/>
    </source>
</evidence>
<comment type="caution">
    <text evidence="13">The sequence shown here is derived from an EMBL/GenBank/DDBJ whole genome shotgun (WGS) entry which is preliminary data.</text>
</comment>
<feature type="region of interest" description="Disordered" evidence="10">
    <location>
        <begin position="395"/>
        <end position="427"/>
    </location>
</feature>
<comment type="similarity">
    <text evidence="2 9">Belongs to the OXA1/ALB3/YidC family.</text>
</comment>
<feature type="compositionally biased region" description="Low complexity" evidence="10">
    <location>
        <begin position="403"/>
        <end position="421"/>
    </location>
</feature>
<dbReference type="GO" id="GO:0005743">
    <property type="term" value="C:mitochondrial inner membrane"/>
    <property type="evidence" value="ECO:0007669"/>
    <property type="project" value="UniProtKB-SubCell"/>
</dbReference>
<evidence type="ECO:0000256" key="10">
    <source>
        <dbReference type="SAM" id="MobiDB-lite"/>
    </source>
</evidence>
<evidence type="ECO:0000256" key="8">
    <source>
        <dbReference type="ARBA" id="ARBA00023136"/>
    </source>
</evidence>
<dbReference type="PANTHER" id="PTHR12428:SF66">
    <property type="entry name" value="MITOCHONDRIAL INNER MEMBRANE PROTEIN OXA1L"/>
    <property type="match status" value="1"/>
</dbReference>
<evidence type="ECO:0000256" key="4">
    <source>
        <dbReference type="ARBA" id="ARBA00022792"/>
    </source>
</evidence>
<feature type="compositionally biased region" description="Polar residues" evidence="10">
    <location>
        <begin position="300"/>
        <end position="312"/>
    </location>
</feature>